<sequence>MAVTRIKNNQITDATVVASAKLVDYSITAAKIANNLTYGSDLTITGNLTVNGQTTTIDTVSTVIEDPVIVLASNQTGSPSVDIGFIGERGTSNNIAFVWDESSSEFVTVFTTDLVTNTTVSISSYANFHTNSANIGGDLTVAGNVAITGNVTSLNVTGNITGGNLLTSGVVTATGNVTGGNVSTAGQVTATGNVTGGNIITTGNVNSNQGYFTGNVTVIGTLTSTSNIVANTSGVFYGNAITGNDAIYAGLPTFTPLGTNVVAQFTGNVNSYSQINFENINSGNRASTDYIATADNGTDSTNYADFGINSSTFNDPVNYAGYGPNDSYVHNHGGNLILNPESSSKTIKMMVGGTANTNIVATVSSTGVDVVGVVATSGNITGSNLNTAGQVVATGNVTGGNVNTAGLTQTNTLNVTAGANVGTTLGVTGNVTGGNLTTAGLTQTNTLNVTAGANVGTTLGVTGNITGGNLTTSGITSTGSLTASTTINATGNITGGNLITTGVTKTGTLETTGNALVGGNLIVQGNITYINIDDLRVEDPIIILGTGPNGAPLTTNDGMDRGIFMEYYTTGLGNAFMGWDNSSGNMVIAASASFSANNVVTYNALGTLEAGNLYIQSAVSTGNVTGGNLITGGVLSVTGNITGGNITTAGQVTATGNITGANINLSGNIVDTNALSIITATGNVSLSPGGTTTVVATTTGANITGALDVTGNISAGNLNISGTINDTGNLTAGNISTAGTVTATGNVTGGNLTTAGTASIGTLAVSGTGAVTGNLSGGNISTAGQVTATGNVTGGNLITAGLVSAGTTITATGNVTGGNINTAGQVVATGNVTGGNVIAVALVTGANVTATANVTGANVVGTTSGTFANIGISTSSIDSTAGRITINGADADVDFAVDGDTTANIFYVDAGTGTASFGNSRQTTGAVVAFNSTNSVLMPVGTTGERPTGVLGMLRFNSLDDNLEIYSSGGWEAVGVPVFTVIADQQFNGDGTTVAFTLGSSQTTASCIVSINGVVQLPTVAYSVSGTTLTFTEAPQSGDVIDVRQITTTTTVTAISNTSGNAVIQTSPTAANVDVTGNLVVSGSISAAGFIGLDATKISNGTSEMAVVSSGGNIRANVGGTTVQTISAGLVAITGDLSVTGNATLSGNILGDRIQNGTTQIDIQTPNGNANITVGGTSNVAVFSTSGATITGNLSATSNVLIGTGSNVAQLYMFGGNVHLDNNVSTANITFRTNVNGTGVVEVLKVLGNGNGIRVDGQVIANGNVNTTANVLGQNLISNADVSGLTVTATGNVSGGNLIVSGNIVDTGALTIITSSNGNITLSPNGTGVVVVNKDIVNGQANGVGNIGSSTTYFNTVFAKATSAQYADLAEKYVADAEYAPGTVLVFGGSKEVTVSEADADRRVAGVVSTNPSYIMNGTLEADHVATVALTGRVPCRVTGSVRKGDMMVSAGHGLARAEADPRVGTVIGKSLEDFDGHEGVVEVVVGRF</sequence>
<dbReference type="GO" id="GO:0004420">
    <property type="term" value="F:hydroxymethylglutaryl-CoA reductase (NADPH) activity"/>
    <property type="evidence" value="ECO:0007669"/>
    <property type="project" value="InterPro"/>
</dbReference>
<reference evidence="1" key="1">
    <citation type="submission" date="2020-04" db="EMBL/GenBank/DDBJ databases">
        <authorList>
            <person name="Chiriac C."/>
            <person name="Salcher M."/>
            <person name="Ghai R."/>
            <person name="Kavagutti S V."/>
        </authorList>
    </citation>
    <scope>NUCLEOTIDE SEQUENCE</scope>
</reference>
<dbReference type="GO" id="GO:0015936">
    <property type="term" value="P:coenzyme A metabolic process"/>
    <property type="evidence" value="ECO:0007669"/>
    <property type="project" value="InterPro"/>
</dbReference>
<dbReference type="InterPro" id="IPR002202">
    <property type="entry name" value="HMG_CoA_Rdtase"/>
</dbReference>
<accession>A0A6J5LYC1</accession>
<dbReference type="Gene3D" id="2.40.300.10">
    <property type="entry name" value="Head decoration protein D"/>
    <property type="match status" value="1"/>
</dbReference>
<name>A0A6J5LYC1_9CAUD</name>
<gene>
    <name evidence="1" type="ORF">UFOVP328_260</name>
</gene>
<dbReference type="PROSITE" id="PS50065">
    <property type="entry name" value="HMG_COA_REDUCTASE_4"/>
    <property type="match status" value="1"/>
</dbReference>
<protein>
    <submittedName>
        <fullName evidence="1">Uncharacterized protein</fullName>
    </submittedName>
</protein>
<evidence type="ECO:0000313" key="1">
    <source>
        <dbReference type="EMBL" id="CAB4138067.1"/>
    </source>
</evidence>
<dbReference type="EMBL" id="LR796341">
    <property type="protein sequence ID" value="CAB4138067.1"/>
    <property type="molecule type" value="Genomic_DNA"/>
</dbReference>
<proteinExistence type="predicted"/>
<organism evidence="1">
    <name type="scientific">uncultured Caudovirales phage</name>
    <dbReference type="NCBI Taxonomy" id="2100421"/>
    <lineage>
        <taxon>Viruses</taxon>
        <taxon>Duplodnaviria</taxon>
        <taxon>Heunggongvirae</taxon>
        <taxon>Uroviricota</taxon>
        <taxon>Caudoviricetes</taxon>
        <taxon>Peduoviridae</taxon>
        <taxon>Maltschvirus</taxon>
        <taxon>Maltschvirus maltsch</taxon>
    </lineage>
</organism>